<keyword evidence="2" id="KW-1185">Reference proteome</keyword>
<reference evidence="1" key="1">
    <citation type="submission" date="2023-10" db="EMBL/GenBank/DDBJ databases">
        <authorList>
            <person name="Chen Y."/>
            <person name="Shah S."/>
            <person name="Dougan E. K."/>
            <person name="Thang M."/>
            <person name="Chan C."/>
        </authorList>
    </citation>
    <scope>NUCLEOTIDE SEQUENCE [LARGE SCALE GENOMIC DNA]</scope>
</reference>
<gene>
    <name evidence="1" type="ORF">PCOR1329_LOCUS83048</name>
</gene>
<dbReference type="EMBL" id="CAUYUJ010021994">
    <property type="protein sequence ID" value="CAK0908351.1"/>
    <property type="molecule type" value="Genomic_DNA"/>
</dbReference>
<feature type="non-terminal residue" evidence="1">
    <location>
        <position position="1"/>
    </location>
</feature>
<sequence length="160" mass="16680">AVADELRLGRLDFSATSAADLCHDGSAGEGGGAPSLRLAELEVQCAYADPNYGFLWFWCRQGSLSAPADVLSCMREEIAQGFAAGGTLPAYAWAVARGVFGLGLEDRVDSDSAASSGLALRDFTIGSLRLSRCLGMQGGAAALAPAERWRLIFGSDILCS</sequence>
<accession>A0ABN9YAK9</accession>
<organism evidence="1 2">
    <name type="scientific">Prorocentrum cordatum</name>
    <dbReference type="NCBI Taxonomy" id="2364126"/>
    <lineage>
        <taxon>Eukaryota</taxon>
        <taxon>Sar</taxon>
        <taxon>Alveolata</taxon>
        <taxon>Dinophyceae</taxon>
        <taxon>Prorocentrales</taxon>
        <taxon>Prorocentraceae</taxon>
        <taxon>Prorocentrum</taxon>
    </lineage>
</organism>
<dbReference type="Proteomes" id="UP001189429">
    <property type="component" value="Unassembled WGS sequence"/>
</dbReference>
<protein>
    <submittedName>
        <fullName evidence="1">Uncharacterized protein</fullName>
    </submittedName>
</protein>
<evidence type="ECO:0000313" key="2">
    <source>
        <dbReference type="Proteomes" id="UP001189429"/>
    </source>
</evidence>
<comment type="caution">
    <text evidence="1">The sequence shown here is derived from an EMBL/GenBank/DDBJ whole genome shotgun (WGS) entry which is preliminary data.</text>
</comment>
<evidence type="ECO:0000313" key="1">
    <source>
        <dbReference type="EMBL" id="CAK0908351.1"/>
    </source>
</evidence>
<name>A0ABN9YAK9_9DINO</name>
<proteinExistence type="predicted"/>